<feature type="compositionally biased region" description="Basic and acidic residues" evidence="1">
    <location>
        <begin position="550"/>
        <end position="569"/>
    </location>
</feature>
<dbReference type="Proteomes" id="UP000237144">
    <property type="component" value="Unassembled WGS sequence"/>
</dbReference>
<reference evidence="2 3" key="1">
    <citation type="journal article" date="2018" name="Front. Microbiol.">
        <title>Prospects for Fungal Bioremediation of Acidic Radioactive Waste Sites: Characterization and Genome Sequence of Rhodotorula taiwanensis MD1149.</title>
        <authorList>
            <person name="Tkavc R."/>
            <person name="Matrosova V.Y."/>
            <person name="Grichenko O.E."/>
            <person name="Gostincar C."/>
            <person name="Volpe R.P."/>
            <person name="Klimenkova P."/>
            <person name="Gaidamakova E.K."/>
            <person name="Zhou C.E."/>
            <person name="Stewart B.J."/>
            <person name="Lyman M.G."/>
            <person name="Malfatti S.A."/>
            <person name="Rubinfeld B."/>
            <person name="Courtot M."/>
            <person name="Singh J."/>
            <person name="Dalgard C.L."/>
            <person name="Hamilton T."/>
            <person name="Frey K.G."/>
            <person name="Gunde-Cimerman N."/>
            <person name="Dugan L."/>
            <person name="Daly M.J."/>
        </authorList>
    </citation>
    <scope>NUCLEOTIDE SEQUENCE [LARGE SCALE GENOMIC DNA]</scope>
    <source>
        <strain evidence="2 3">MD1149</strain>
    </source>
</reference>
<feature type="region of interest" description="Disordered" evidence="1">
    <location>
        <begin position="1"/>
        <end position="28"/>
    </location>
</feature>
<feature type="compositionally biased region" description="Acidic residues" evidence="1">
    <location>
        <begin position="499"/>
        <end position="523"/>
    </location>
</feature>
<dbReference type="EMBL" id="PJQD01000049">
    <property type="protein sequence ID" value="POY72406.1"/>
    <property type="molecule type" value="Genomic_DNA"/>
</dbReference>
<feature type="compositionally biased region" description="Low complexity" evidence="1">
    <location>
        <begin position="237"/>
        <end position="268"/>
    </location>
</feature>
<feature type="compositionally biased region" description="Low complexity" evidence="1">
    <location>
        <begin position="449"/>
        <end position="484"/>
    </location>
</feature>
<organism evidence="2 3">
    <name type="scientific">Rhodotorula taiwanensis</name>
    <dbReference type="NCBI Taxonomy" id="741276"/>
    <lineage>
        <taxon>Eukaryota</taxon>
        <taxon>Fungi</taxon>
        <taxon>Dikarya</taxon>
        <taxon>Basidiomycota</taxon>
        <taxon>Pucciniomycotina</taxon>
        <taxon>Microbotryomycetes</taxon>
        <taxon>Sporidiobolales</taxon>
        <taxon>Sporidiobolaceae</taxon>
        <taxon>Rhodotorula</taxon>
    </lineage>
</organism>
<gene>
    <name evidence="2" type="ORF">BMF94_4563</name>
</gene>
<name>A0A2S5B6M0_9BASI</name>
<feature type="compositionally biased region" description="Polar residues" evidence="1">
    <location>
        <begin position="161"/>
        <end position="175"/>
    </location>
</feature>
<feature type="compositionally biased region" description="Basic and acidic residues" evidence="1">
    <location>
        <begin position="429"/>
        <end position="448"/>
    </location>
</feature>
<accession>A0A2S5B6M0</accession>
<feature type="region of interest" description="Disordered" evidence="1">
    <location>
        <begin position="115"/>
        <end position="685"/>
    </location>
</feature>
<keyword evidence="3" id="KW-1185">Reference proteome</keyword>
<feature type="compositionally biased region" description="Low complexity" evidence="1">
    <location>
        <begin position="604"/>
        <end position="615"/>
    </location>
</feature>
<feature type="compositionally biased region" description="Polar residues" evidence="1">
    <location>
        <begin position="311"/>
        <end position="333"/>
    </location>
</feature>
<evidence type="ECO:0000313" key="3">
    <source>
        <dbReference type="Proteomes" id="UP000237144"/>
    </source>
</evidence>
<evidence type="ECO:0000313" key="2">
    <source>
        <dbReference type="EMBL" id="POY72406.1"/>
    </source>
</evidence>
<dbReference type="AlphaFoldDB" id="A0A2S5B6M0"/>
<feature type="compositionally biased region" description="Gly residues" evidence="1">
    <location>
        <begin position="413"/>
        <end position="428"/>
    </location>
</feature>
<feature type="compositionally biased region" description="Basic and acidic residues" evidence="1">
    <location>
        <begin position="123"/>
        <end position="157"/>
    </location>
</feature>
<feature type="compositionally biased region" description="Low complexity" evidence="1">
    <location>
        <begin position="278"/>
        <end position="304"/>
    </location>
</feature>
<dbReference type="OrthoDB" id="2529991at2759"/>
<feature type="compositionally biased region" description="Pro residues" evidence="1">
    <location>
        <begin position="367"/>
        <end position="377"/>
    </location>
</feature>
<proteinExistence type="predicted"/>
<comment type="caution">
    <text evidence="2">The sequence shown here is derived from an EMBL/GenBank/DDBJ whole genome shotgun (WGS) entry which is preliminary data.</text>
</comment>
<feature type="compositionally biased region" description="Low complexity" evidence="1">
    <location>
        <begin position="575"/>
        <end position="590"/>
    </location>
</feature>
<evidence type="ECO:0000256" key="1">
    <source>
        <dbReference type="SAM" id="MobiDB-lite"/>
    </source>
</evidence>
<sequence length="772" mass="78289">MPLDLSHPRHLVPAAQRSPASTTTGRHGKRAVHLKLTEDVLRQLLDVVAPSTKPAGEQKFAVARGQIMVNVDGPQPVLVVGGISHPLSVVPEAADTTLVRLSSASRDLVPVANISHRATVQHRPADLDKAGQRARENREQVERAKEARKAVLLDEPPRLGNGSNSSKKRSASNPRPRQLGAAAAASASASSTPHPLSAPSSRLASPAIPASPSLAAPPPSTTSAVRHPSRLTAVPQTAASTVSVPSAAGPVAASGASSSRPPVGPSGTFRIGKGAVPASLSRSGSASSSASSSSSSSSSSGGSAIPLAAATASQQPNGHTDSKPTGSSGSTLSAAVARDGGEGVKAVVGPSVDSDPDSVRMEVDAPPTQPPPPPLPPVTSSSGPALESAAAAAAAAAEPRLTKLDANGSASGTTGGGKPIRPGGGGLMKGKESLKKDRRREERQRDKSALPAPVAANAAAVASKADSSTGGATTAKATPALPKGVNANKIKSEAFVNDSNEDLSEMDADGEADADGEVDDDDVVSQVSPSTAAVAPTKPAEPKSSPPLLKADERDSPPERKKRRLDEPAPKLVRKTSVSSKVAAAASSPKVTDKPLKRSAVVESATGAAAAATGSKDSGSEATITAGARPKKRKKEAVKRWYSSSSEDDDADDTADRDRAVKNNKKNGGTLNGMRTEVPATTVSPAKVSTADLPAAGPRAAARMSYLEAYAAYAGLYARLAAERASLEQGNAGPLLKDDGGPGRVQRMIDELSEKRRALEALHSSSTRPVST</sequence>
<feature type="compositionally biased region" description="Low complexity" evidence="1">
    <location>
        <begin position="181"/>
        <end position="214"/>
    </location>
</feature>
<dbReference type="STRING" id="741276.A0A2S5B6M0"/>
<protein>
    <submittedName>
        <fullName evidence="2">Uncharacterized protein</fullName>
    </submittedName>
</protein>